<proteinExistence type="predicted"/>
<accession>I1BSF3</accession>
<name>I1BSF3_RHIO9</name>
<organism evidence="1 2">
    <name type="scientific">Rhizopus delemar (strain RA 99-880 / ATCC MYA-4621 / FGSC 9543 / NRRL 43880)</name>
    <name type="common">Mucormycosis agent</name>
    <name type="synonym">Rhizopus arrhizus var. delemar</name>
    <dbReference type="NCBI Taxonomy" id="246409"/>
    <lineage>
        <taxon>Eukaryota</taxon>
        <taxon>Fungi</taxon>
        <taxon>Fungi incertae sedis</taxon>
        <taxon>Mucoromycota</taxon>
        <taxon>Mucoromycotina</taxon>
        <taxon>Mucoromycetes</taxon>
        <taxon>Mucorales</taxon>
        <taxon>Mucorineae</taxon>
        <taxon>Rhizopodaceae</taxon>
        <taxon>Rhizopus</taxon>
    </lineage>
</organism>
<dbReference type="VEuPathDB" id="FungiDB:RO3G_03838"/>
<keyword evidence="2" id="KW-1185">Reference proteome</keyword>
<gene>
    <name evidence="1" type="ORF">RO3G_03838</name>
</gene>
<dbReference type="GeneID" id="93610809"/>
<reference evidence="1 2" key="1">
    <citation type="journal article" date="2009" name="PLoS Genet.">
        <title>Genomic analysis of the basal lineage fungus Rhizopus oryzae reveals a whole-genome duplication.</title>
        <authorList>
            <person name="Ma L.-J."/>
            <person name="Ibrahim A.S."/>
            <person name="Skory C."/>
            <person name="Grabherr M.G."/>
            <person name="Burger G."/>
            <person name="Butler M."/>
            <person name="Elias M."/>
            <person name="Idnurm A."/>
            <person name="Lang B.F."/>
            <person name="Sone T."/>
            <person name="Abe A."/>
            <person name="Calvo S.E."/>
            <person name="Corrochano L.M."/>
            <person name="Engels R."/>
            <person name="Fu J."/>
            <person name="Hansberg W."/>
            <person name="Kim J.-M."/>
            <person name="Kodira C.D."/>
            <person name="Koehrsen M.J."/>
            <person name="Liu B."/>
            <person name="Miranda-Saavedra D."/>
            <person name="O'Leary S."/>
            <person name="Ortiz-Castellanos L."/>
            <person name="Poulter R."/>
            <person name="Rodriguez-Romero J."/>
            <person name="Ruiz-Herrera J."/>
            <person name="Shen Y.-Q."/>
            <person name="Zeng Q."/>
            <person name="Galagan J."/>
            <person name="Birren B.W."/>
            <person name="Cuomo C.A."/>
            <person name="Wickes B.L."/>
        </authorList>
    </citation>
    <scope>NUCLEOTIDE SEQUENCE [LARGE SCALE GENOMIC DNA]</scope>
    <source>
        <strain evidence="2">RA 99-880 / ATCC MYA-4621 / FGSC 9543 / NRRL 43880</strain>
    </source>
</reference>
<dbReference type="RefSeq" id="XP_067514529.1">
    <property type="nucleotide sequence ID" value="XM_067658428.1"/>
</dbReference>
<dbReference type="AlphaFoldDB" id="I1BSF3"/>
<dbReference type="Proteomes" id="UP000009138">
    <property type="component" value="Unassembled WGS sequence"/>
</dbReference>
<evidence type="ECO:0000313" key="1">
    <source>
        <dbReference type="EMBL" id="EIE79133.1"/>
    </source>
</evidence>
<dbReference type="EMBL" id="CH476733">
    <property type="protein sequence ID" value="EIE79133.1"/>
    <property type="molecule type" value="Genomic_DNA"/>
</dbReference>
<dbReference type="InParanoid" id="I1BSF3"/>
<evidence type="ECO:0000313" key="2">
    <source>
        <dbReference type="Proteomes" id="UP000009138"/>
    </source>
</evidence>
<protein>
    <submittedName>
        <fullName evidence="1">Uncharacterized protein</fullName>
    </submittedName>
</protein>
<sequence length="99" mass="11575">MSETTDNVENHQLFASLRTQKMQLCQSPKVVNFQRASSEAMNFCKYVIDHIRPTFNPVDLIDVIVKKCCLHFKNDNYAIQANSESSFIDKHFHFLEKFC</sequence>